<accession>A0ABV4HWN4</accession>
<evidence type="ECO:0000259" key="3">
    <source>
        <dbReference type="Pfam" id="PF12146"/>
    </source>
</evidence>
<dbReference type="Pfam" id="PF12146">
    <property type="entry name" value="Hydrolase_4"/>
    <property type="match status" value="1"/>
</dbReference>
<keyword evidence="5" id="KW-1185">Reference proteome</keyword>
<name>A0ABV4HWN4_9GAMM</name>
<feature type="compositionally biased region" description="Basic and acidic residues" evidence="1">
    <location>
        <begin position="298"/>
        <end position="311"/>
    </location>
</feature>
<dbReference type="PANTHER" id="PTHR43265">
    <property type="entry name" value="ESTERASE ESTD"/>
    <property type="match status" value="1"/>
</dbReference>
<dbReference type="EMBL" id="JBFWIC010000021">
    <property type="protein sequence ID" value="MEZ0475775.1"/>
    <property type="molecule type" value="Genomic_DNA"/>
</dbReference>
<proteinExistence type="predicted"/>
<comment type="caution">
    <text evidence="4">The sequence shown here is derived from an EMBL/GenBank/DDBJ whole genome shotgun (WGS) entry which is preliminary data.</text>
</comment>
<sequence>MNHQRSCIAAVMSGVLLSLCLAVHGEARSSAASEEVVFGNAGVPLSGTLYIPERDVPTAAVVLVHGSARQDSLRMTALAQVLANDGFAVLTYDKRGTGKSGGVFQDGDDVAAFTLLAEDAAAGLRVVGGHPRLKGVPAGLIGISQGGWVAPIAASRSPDTAFMVLWSGPVCTLGEELHFSAFAKKLQDFSMYTYAAEMREHMRSVPHRADDFDPRTVLSNLSLPSLWVFGGRDDSIPVELSVSRLEGLIKDGYPDFEYRVFPEGGHGLDYPGKAPEAYHFMIDWIRSTAAKAAPQSTTHDRAKSAARERKR</sequence>
<dbReference type="SUPFAM" id="SSF53474">
    <property type="entry name" value="alpha/beta-Hydrolases"/>
    <property type="match status" value="1"/>
</dbReference>
<keyword evidence="4" id="KW-0378">Hydrolase</keyword>
<keyword evidence="2" id="KW-0732">Signal</keyword>
<gene>
    <name evidence="4" type="ORF">AB6713_14305</name>
</gene>
<dbReference type="PANTHER" id="PTHR43265:SF1">
    <property type="entry name" value="ESTERASE ESTD"/>
    <property type="match status" value="1"/>
</dbReference>
<dbReference type="RefSeq" id="WP_370564321.1">
    <property type="nucleotide sequence ID" value="NZ_JBFWIB010000007.1"/>
</dbReference>
<dbReference type="InterPro" id="IPR022742">
    <property type="entry name" value="Hydrolase_4"/>
</dbReference>
<protein>
    <submittedName>
        <fullName evidence="4">Alpha/beta hydrolase family protein</fullName>
        <ecNumber evidence="4">3.4.-.-</ecNumber>
    </submittedName>
</protein>
<dbReference type="InterPro" id="IPR029058">
    <property type="entry name" value="AB_hydrolase_fold"/>
</dbReference>
<dbReference type="GO" id="GO:0016787">
    <property type="term" value="F:hydrolase activity"/>
    <property type="evidence" value="ECO:0007669"/>
    <property type="project" value="UniProtKB-KW"/>
</dbReference>
<dbReference type="Gene3D" id="3.40.50.1820">
    <property type="entry name" value="alpha/beta hydrolase"/>
    <property type="match status" value="1"/>
</dbReference>
<dbReference type="Proteomes" id="UP001566331">
    <property type="component" value="Unassembled WGS sequence"/>
</dbReference>
<feature type="signal peptide" evidence="2">
    <location>
        <begin position="1"/>
        <end position="22"/>
    </location>
</feature>
<organism evidence="4 5">
    <name type="scientific">Luteimonas salinilitoris</name>
    <dbReference type="NCBI Taxonomy" id="3237697"/>
    <lineage>
        <taxon>Bacteria</taxon>
        <taxon>Pseudomonadati</taxon>
        <taxon>Pseudomonadota</taxon>
        <taxon>Gammaproteobacteria</taxon>
        <taxon>Lysobacterales</taxon>
        <taxon>Lysobacteraceae</taxon>
        <taxon>Luteimonas</taxon>
    </lineage>
</organism>
<feature type="domain" description="Serine aminopeptidase S33" evidence="3">
    <location>
        <begin position="57"/>
        <end position="187"/>
    </location>
</feature>
<reference evidence="4 5" key="1">
    <citation type="submission" date="2024-07" db="EMBL/GenBank/DDBJ databases">
        <title>Luteimonas salilacus sp. nov., isolated from the shore soil of Salt Lake in Tibet of China.</title>
        <authorList>
            <person name="Zhang X."/>
            <person name="Li A."/>
        </authorList>
    </citation>
    <scope>NUCLEOTIDE SEQUENCE [LARGE SCALE GENOMIC DNA]</scope>
    <source>
        <strain evidence="4 5">B3-2-R+30</strain>
    </source>
</reference>
<evidence type="ECO:0000313" key="4">
    <source>
        <dbReference type="EMBL" id="MEZ0475775.1"/>
    </source>
</evidence>
<dbReference type="EC" id="3.4.-.-" evidence="4"/>
<feature type="region of interest" description="Disordered" evidence="1">
    <location>
        <begin position="292"/>
        <end position="311"/>
    </location>
</feature>
<evidence type="ECO:0000256" key="2">
    <source>
        <dbReference type="SAM" id="SignalP"/>
    </source>
</evidence>
<feature type="chain" id="PRO_5046515155" evidence="2">
    <location>
        <begin position="23"/>
        <end position="311"/>
    </location>
</feature>
<dbReference type="InterPro" id="IPR053145">
    <property type="entry name" value="AB_hydrolase_Est10"/>
</dbReference>
<evidence type="ECO:0000313" key="5">
    <source>
        <dbReference type="Proteomes" id="UP001566331"/>
    </source>
</evidence>
<evidence type="ECO:0000256" key="1">
    <source>
        <dbReference type="SAM" id="MobiDB-lite"/>
    </source>
</evidence>